<dbReference type="InterPro" id="IPR008927">
    <property type="entry name" value="6-PGluconate_DH-like_C_sf"/>
</dbReference>
<dbReference type="InterPro" id="IPR036291">
    <property type="entry name" value="NAD(P)-bd_dom_sf"/>
</dbReference>
<evidence type="ECO:0000313" key="10">
    <source>
        <dbReference type="Proteomes" id="UP001560045"/>
    </source>
</evidence>
<dbReference type="InterPro" id="IPR013118">
    <property type="entry name" value="Mannitol_DH_C"/>
</dbReference>
<dbReference type="InterPro" id="IPR023027">
    <property type="entry name" value="Mannitol_DH_CS"/>
</dbReference>
<dbReference type="InterPro" id="IPR050988">
    <property type="entry name" value="Mannitol_DH/Oxidoreductase"/>
</dbReference>
<evidence type="ECO:0000313" key="9">
    <source>
        <dbReference type="EMBL" id="MEX5718612.1"/>
    </source>
</evidence>
<gene>
    <name evidence="9" type="ORF">ABQ292_09580</name>
</gene>
<evidence type="ECO:0000256" key="5">
    <source>
        <dbReference type="ARBA" id="ARBA00023027"/>
    </source>
</evidence>
<dbReference type="InterPro" id="IPR000669">
    <property type="entry name" value="Mannitol_DH"/>
</dbReference>
<keyword evidence="4 9" id="KW-0560">Oxidoreductase</keyword>
<keyword evidence="5" id="KW-0520">NAD</keyword>
<evidence type="ECO:0000256" key="1">
    <source>
        <dbReference type="ARBA" id="ARBA00006541"/>
    </source>
</evidence>
<dbReference type="RefSeq" id="WP_369205640.1">
    <property type="nucleotide sequence ID" value="NZ_JBFNXQ010000023.1"/>
</dbReference>
<dbReference type="PANTHER" id="PTHR43362:SF1">
    <property type="entry name" value="MANNITOL DEHYDROGENASE 2-RELATED"/>
    <property type="match status" value="1"/>
</dbReference>
<name>A0ABV3XDG7_9ACTN</name>
<dbReference type="InterPro" id="IPR013131">
    <property type="entry name" value="Mannitol_DH_N"/>
</dbReference>
<dbReference type="SUPFAM" id="SSF48179">
    <property type="entry name" value="6-phosphogluconate dehydrogenase C-terminal domain-like"/>
    <property type="match status" value="1"/>
</dbReference>
<reference evidence="9 10" key="1">
    <citation type="submission" date="2024-06" db="EMBL/GenBank/DDBJ databases">
        <title>Draft genome sequence of Geodermatophilus badlandi, a novel member of the Geodermatophilaceae isolated from badland sedimentary rocks in the Red desert, Wyoming, USA.</title>
        <authorList>
            <person name="Ben Tekaya S."/>
            <person name="Nouioui I."/>
            <person name="Flores G.M."/>
            <person name="Shaal M.N."/>
            <person name="Bredoire F."/>
            <person name="Basile F."/>
            <person name="Van Diepen L."/>
            <person name="Ward N.L."/>
        </authorList>
    </citation>
    <scope>NUCLEOTIDE SEQUENCE [LARGE SCALE GENOMIC DNA]</scope>
    <source>
        <strain evidence="9 10">WL48A</strain>
    </source>
</reference>
<accession>A0ABV3XDG7</accession>
<feature type="domain" description="Mannitol dehydrogenase N-terminal" evidence="7">
    <location>
        <begin position="29"/>
        <end position="279"/>
    </location>
</feature>
<protein>
    <recommendedName>
        <fullName evidence="3">Mannitol-1-phosphate 5-dehydrogenase</fullName>
        <ecNumber evidence="2">1.1.1.17</ecNumber>
    </recommendedName>
</protein>
<dbReference type="InterPro" id="IPR013328">
    <property type="entry name" value="6PGD_dom2"/>
</dbReference>
<dbReference type="EMBL" id="JBFNXQ010000023">
    <property type="protein sequence ID" value="MEX5718612.1"/>
    <property type="molecule type" value="Genomic_DNA"/>
</dbReference>
<dbReference type="EC" id="1.1.1.17" evidence="2"/>
<dbReference type="PRINTS" id="PR00084">
    <property type="entry name" value="MTLDHDRGNASE"/>
</dbReference>
<dbReference type="PANTHER" id="PTHR43362">
    <property type="entry name" value="MANNITOL DEHYDROGENASE DSF1-RELATED"/>
    <property type="match status" value="1"/>
</dbReference>
<dbReference type="Gene3D" id="1.10.1040.10">
    <property type="entry name" value="N-(1-d-carboxylethyl)-l-norvaline Dehydrogenase, domain 2"/>
    <property type="match status" value="1"/>
</dbReference>
<comment type="similarity">
    <text evidence="1">Belongs to the mannitol dehydrogenase family.</text>
</comment>
<evidence type="ECO:0000256" key="3">
    <source>
        <dbReference type="ARBA" id="ARBA00016219"/>
    </source>
</evidence>
<evidence type="ECO:0000259" key="8">
    <source>
        <dbReference type="Pfam" id="PF08125"/>
    </source>
</evidence>
<comment type="catalytic activity">
    <reaction evidence="6">
        <text>D-mannitol 1-phosphate + NAD(+) = beta-D-fructose 6-phosphate + NADH + H(+)</text>
        <dbReference type="Rhea" id="RHEA:19661"/>
        <dbReference type="ChEBI" id="CHEBI:15378"/>
        <dbReference type="ChEBI" id="CHEBI:57540"/>
        <dbReference type="ChEBI" id="CHEBI:57634"/>
        <dbReference type="ChEBI" id="CHEBI:57945"/>
        <dbReference type="ChEBI" id="CHEBI:61381"/>
        <dbReference type="EC" id="1.1.1.17"/>
    </reaction>
</comment>
<keyword evidence="10" id="KW-1185">Reference proteome</keyword>
<evidence type="ECO:0000259" key="7">
    <source>
        <dbReference type="Pfam" id="PF01232"/>
    </source>
</evidence>
<evidence type="ECO:0000256" key="4">
    <source>
        <dbReference type="ARBA" id="ARBA00023002"/>
    </source>
</evidence>
<proteinExistence type="inferred from homology"/>
<dbReference type="PROSITE" id="PS00974">
    <property type="entry name" value="MANNITOL_DHGENASE"/>
    <property type="match status" value="1"/>
</dbReference>
<dbReference type="Pfam" id="PF01232">
    <property type="entry name" value="Mannitol_dh"/>
    <property type="match status" value="1"/>
</dbReference>
<dbReference type="SUPFAM" id="SSF51735">
    <property type="entry name" value="NAD(P)-binding Rossmann-fold domains"/>
    <property type="match status" value="1"/>
</dbReference>
<evidence type="ECO:0000256" key="2">
    <source>
        <dbReference type="ARBA" id="ARBA00012939"/>
    </source>
</evidence>
<sequence length="494" mass="54232">MPALTTATLPSLAGSLPVPTYDRSGVRAGIVHLGVGAFHRSHQALYVDRLLEQGTAQEWGFCGVGVLPSDRRMAEVMAAQDCLYTLVVRHPDGSAEARVVGSIVEYLLAPDDPEAVVEKMASETTRIVSLTVTEGGYNIAATTGEFDATDPDVVADLRPGAALRTSFGLVTEALVRRRDRGLPPFTVVSCDNIQHNGDVARGSFAAFATLRDPSLGEWVQREVAFPNSMVDRITPATTDEDRADVAARFGVEDGWPVVCEPFTQWVLEDRFPLGRPPLEEAGVQVVADVDPYERMKLRLLNAGHQALAYLGTLAGYRLVHDAAQDPLFQRLLLGYMEEEATPTLLPVPGIDLDAYRRQLLERFANPAIRDTLARLAFDGSERLTKWLLPVVRDNLARDGEVRRSAAVVAGWARYSEGVDEQGAPIEIADRRRERLTANARRQREEPLAFLADREVFGDLVDDERFTGPYLETLASLHERGARATLEALVGDPVR</sequence>
<feature type="domain" description="Mannitol dehydrogenase C-terminal" evidence="8">
    <location>
        <begin position="288"/>
        <end position="467"/>
    </location>
</feature>
<organism evidence="9 10">
    <name type="scientific">Geodermatophilus maliterrae</name>
    <dbReference type="NCBI Taxonomy" id="3162531"/>
    <lineage>
        <taxon>Bacteria</taxon>
        <taxon>Bacillati</taxon>
        <taxon>Actinomycetota</taxon>
        <taxon>Actinomycetes</taxon>
        <taxon>Geodermatophilales</taxon>
        <taxon>Geodermatophilaceae</taxon>
        <taxon>Geodermatophilus</taxon>
    </lineage>
</organism>
<dbReference type="Pfam" id="PF08125">
    <property type="entry name" value="Mannitol_dh_C"/>
    <property type="match status" value="1"/>
</dbReference>
<comment type="caution">
    <text evidence="9">The sequence shown here is derived from an EMBL/GenBank/DDBJ whole genome shotgun (WGS) entry which is preliminary data.</text>
</comment>
<dbReference type="Proteomes" id="UP001560045">
    <property type="component" value="Unassembled WGS sequence"/>
</dbReference>
<evidence type="ECO:0000256" key="6">
    <source>
        <dbReference type="ARBA" id="ARBA00048615"/>
    </source>
</evidence>
<dbReference type="GO" id="GO:0016491">
    <property type="term" value="F:oxidoreductase activity"/>
    <property type="evidence" value="ECO:0007669"/>
    <property type="project" value="UniProtKB-KW"/>
</dbReference>
<dbReference type="Gene3D" id="3.40.50.720">
    <property type="entry name" value="NAD(P)-binding Rossmann-like Domain"/>
    <property type="match status" value="1"/>
</dbReference>